<dbReference type="Pfam" id="PF24419">
    <property type="entry name" value="Cupin_NOL9"/>
    <property type="match status" value="1"/>
</dbReference>
<evidence type="ECO:0000256" key="10">
    <source>
        <dbReference type="SAM" id="MobiDB-lite"/>
    </source>
</evidence>
<dbReference type="OrthoDB" id="4054781at2759"/>
<dbReference type="FunCoup" id="A0A4S2N896">
    <property type="interactions" value="138"/>
</dbReference>
<dbReference type="Gene3D" id="3.40.50.300">
    <property type="entry name" value="P-loop containing nucleotide triphosphate hydrolases"/>
    <property type="match status" value="1"/>
</dbReference>
<comment type="similarity">
    <text evidence="2">Belongs to the Clp1 family. NOL9/GRC3 subfamily.</text>
</comment>
<evidence type="ECO:0000313" key="14">
    <source>
        <dbReference type="Proteomes" id="UP000298138"/>
    </source>
</evidence>
<dbReference type="GO" id="GO:0051731">
    <property type="term" value="F:polynucleotide 5'-hydroxyl-kinase activity"/>
    <property type="evidence" value="ECO:0007669"/>
    <property type="project" value="InterPro"/>
</dbReference>
<dbReference type="Proteomes" id="UP000298138">
    <property type="component" value="Unassembled WGS sequence"/>
</dbReference>
<feature type="region of interest" description="Disordered" evidence="10">
    <location>
        <begin position="214"/>
        <end position="255"/>
    </location>
</feature>
<protein>
    <recommendedName>
        <fullName evidence="4">Polynucleotide 5'-hydroxyl-kinase GRC3</fullName>
    </recommendedName>
    <alternativeName>
        <fullName evidence="9">Polynucleotide 5'-hydroxyl-kinase NOL9</fullName>
    </alternativeName>
    <alternativeName>
        <fullName evidence="3">Polynucleotide 5'-hydroxyl-kinase grc3</fullName>
    </alternativeName>
</protein>
<dbReference type="AlphaFoldDB" id="A0A4S2N896"/>
<evidence type="ECO:0000256" key="4">
    <source>
        <dbReference type="ARBA" id="ARBA00019824"/>
    </source>
</evidence>
<name>A0A4S2N896_9PEZI</name>
<dbReference type="InParanoid" id="A0A4S2N896"/>
<keyword evidence="7" id="KW-0418">Kinase</keyword>
<comment type="function">
    <text evidence="1">Polynucleotide 5'-kinase involved in rRNA processing.</text>
</comment>
<organism evidence="13 14">
    <name type="scientific">Ascodesmis nigricans</name>
    <dbReference type="NCBI Taxonomy" id="341454"/>
    <lineage>
        <taxon>Eukaryota</taxon>
        <taxon>Fungi</taxon>
        <taxon>Dikarya</taxon>
        <taxon>Ascomycota</taxon>
        <taxon>Pezizomycotina</taxon>
        <taxon>Pezizomycetes</taxon>
        <taxon>Pezizales</taxon>
        <taxon>Ascodesmidaceae</taxon>
        <taxon>Ascodesmis</taxon>
    </lineage>
</organism>
<reference evidence="13 14" key="1">
    <citation type="submission" date="2019-04" db="EMBL/GenBank/DDBJ databases">
        <title>Comparative genomics and transcriptomics to analyze fruiting body development in filamentous ascomycetes.</title>
        <authorList>
            <consortium name="DOE Joint Genome Institute"/>
            <person name="Lutkenhaus R."/>
            <person name="Traeger S."/>
            <person name="Breuer J."/>
            <person name="Kuo A."/>
            <person name="Lipzen A."/>
            <person name="Pangilinan J."/>
            <person name="Dilworth D."/>
            <person name="Sandor L."/>
            <person name="Poggeler S."/>
            <person name="Barry K."/>
            <person name="Grigoriev I.V."/>
            <person name="Nowrousian M."/>
        </authorList>
    </citation>
    <scope>NUCLEOTIDE SEQUENCE [LARGE SCALE GENOMIC DNA]</scope>
    <source>
        <strain evidence="13 14">CBS 389.68</strain>
    </source>
</reference>
<dbReference type="STRING" id="341454.A0A4S2N896"/>
<dbReference type="Pfam" id="PF16575">
    <property type="entry name" value="CLP1_P"/>
    <property type="match status" value="1"/>
</dbReference>
<feature type="domain" description="NOL9 N-terminal" evidence="12">
    <location>
        <begin position="294"/>
        <end position="376"/>
    </location>
</feature>
<gene>
    <name evidence="13" type="ORF">EX30DRAFT_392762</name>
</gene>
<feature type="compositionally biased region" description="Polar residues" evidence="10">
    <location>
        <begin position="219"/>
        <end position="229"/>
    </location>
</feature>
<evidence type="ECO:0000256" key="2">
    <source>
        <dbReference type="ARBA" id="ARBA00011003"/>
    </source>
</evidence>
<sequence length="822" mass="90130">MPKRTRDDVMKPTQPMSALAARRVLQQQQQQQSQSPTERKTAESTLPKAPVTKLRKSPSESAKTANQKPQNDAKSAHSNTFPESALSRAKKSQVSPVDTAEEREKLGFERKRLEIEAQLQARNKEVKVRRHLGIEAAILSSTDFNVIGGSVDEPVKKKARKVSGAHEESKTVKSVDLENGSAKKKKKKKRLSVGGETGMVVKAVAETEVAEVVLRSPRPESTPTRTSQSDLKRESALERMKREKANREATRQDEDVEMMSPPAIESEPEVAEEVAQPQLHQVSTFVETPETCTVEGKSAIFRMMKGETLTIVGVYQIKVLKGSVGISGCTVTPSSSLQTVFAPTTHALPTIEAIKSKSSSSGDKIKSRFDVELMISSAYSSIMNISNLCPTYGNIWSLPTTPNSQFTGFSFKPVYTTTSNIEGLDIPISWKSAIDSLIPGDTEEYDPPRILVAGSKGAGKSTLSRILTNRLFSTYKTVAYLDIDPGQPTFSPPGLLSLHILTSPILSPPFITSSLPAARAHHIGYTTPRTDPAHYIACISDLLETHNTQFPDTPLIVNTCGWTKGLGLEILQDVLNASRATDIISLSTPPYHQNPLADLTIPEQSCAHHQLHSAAPKEGRFSAPDFRALQTMCYFHHTATAGVWDFEKPLTGAKPWLVPYSGDQKGVDALYILGEEISPDMIPTAVDATVVGVVVVEKNAFPDNHLVEETPYPPLLSADYHPSPAVSQCRGLAVIRAVDTEKQEFQLVTSIPAEEMERWGKREVRVVLVRGRVELPVWEMMVKGREGETVGPFLELAGGQKGKGGAVWRVRRNVMRRGQQVK</sequence>
<keyword evidence="5" id="KW-0808">Transferase</keyword>
<dbReference type="PANTHER" id="PTHR12755">
    <property type="entry name" value="CLEAVAGE/POLYADENYLATION FACTOR IA SUBUNIT CLP1P"/>
    <property type="match status" value="1"/>
</dbReference>
<evidence type="ECO:0000259" key="11">
    <source>
        <dbReference type="Pfam" id="PF16575"/>
    </source>
</evidence>
<dbReference type="PANTHER" id="PTHR12755:SF3">
    <property type="entry name" value="POLYNUCLEOTIDE 5'-HYDROXYL-KINASE NOL9"/>
    <property type="match status" value="1"/>
</dbReference>
<evidence type="ECO:0000259" key="12">
    <source>
        <dbReference type="Pfam" id="PF24419"/>
    </source>
</evidence>
<proteinExistence type="inferred from homology"/>
<keyword evidence="14" id="KW-1185">Reference proteome</keyword>
<feature type="compositionally biased region" description="Basic and acidic residues" evidence="10">
    <location>
        <begin position="230"/>
        <end position="253"/>
    </location>
</feature>
<dbReference type="InterPro" id="IPR057573">
    <property type="entry name" value="NOL9_N"/>
</dbReference>
<feature type="region of interest" description="Disordered" evidence="10">
    <location>
        <begin position="1"/>
        <end position="113"/>
    </location>
</feature>
<keyword evidence="8" id="KW-0067">ATP-binding</keyword>
<keyword evidence="6" id="KW-0547">Nucleotide-binding</keyword>
<feature type="compositionally biased region" description="Basic residues" evidence="10">
    <location>
        <begin position="182"/>
        <end position="191"/>
    </location>
</feature>
<feature type="region of interest" description="Disordered" evidence="10">
    <location>
        <begin position="158"/>
        <end position="193"/>
    </location>
</feature>
<feature type="compositionally biased region" description="Basic and acidic residues" evidence="10">
    <location>
        <begin position="100"/>
        <end position="113"/>
    </location>
</feature>
<evidence type="ECO:0000313" key="13">
    <source>
        <dbReference type="EMBL" id="TGZ85414.1"/>
    </source>
</evidence>
<dbReference type="GO" id="GO:0005634">
    <property type="term" value="C:nucleus"/>
    <property type="evidence" value="ECO:0007669"/>
    <property type="project" value="TreeGrafter"/>
</dbReference>
<accession>A0A4S2N896</accession>
<feature type="domain" description="Clp1 P-loop" evidence="11">
    <location>
        <begin position="454"/>
        <end position="636"/>
    </location>
</feature>
<feature type="compositionally biased region" description="Basic and acidic residues" evidence="10">
    <location>
        <begin position="1"/>
        <end position="10"/>
    </location>
</feature>
<dbReference type="InterPro" id="IPR032319">
    <property type="entry name" value="CLP1_P"/>
</dbReference>
<dbReference type="EMBL" id="ML220112">
    <property type="protein sequence ID" value="TGZ85414.1"/>
    <property type="molecule type" value="Genomic_DNA"/>
</dbReference>
<dbReference type="InterPro" id="IPR027417">
    <property type="entry name" value="P-loop_NTPase"/>
</dbReference>
<evidence type="ECO:0000256" key="9">
    <source>
        <dbReference type="ARBA" id="ARBA00071212"/>
    </source>
</evidence>
<feature type="compositionally biased region" description="Low complexity" evidence="10">
    <location>
        <begin position="26"/>
        <end position="35"/>
    </location>
</feature>
<evidence type="ECO:0000256" key="5">
    <source>
        <dbReference type="ARBA" id="ARBA00022679"/>
    </source>
</evidence>
<evidence type="ECO:0000256" key="3">
    <source>
        <dbReference type="ARBA" id="ARBA00018706"/>
    </source>
</evidence>
<evidence type="ECO:0000256" key="1">
    <source>
        <dbReference type="ARBA" id="ARBA00003798"/>
    </source>
</evidence>
<evidence type="ECO:0000256" key="6">
    <source>
        <dbReference type="ARBA" id="ARBA00022741"/>
    </source>
</evidence>
<evidence type="ECO:0000256" key="8">
    <source>
        <dbReference type="ARBA" id="ARBA00022840"/>
    </source>
</evidence>
<dbReference type="GO" id="GO:0005524">
    <property type="term" value="F:ATP binding"/>
    <property type="evidence" value="ECO:0007669"/>
    <property type="project" value="UniProtKB-KW"/>
</dbReference>
<feature type="compositionally biased region" description="Basic and acidic residues" evidence="10">
    <location>
        <begin position="164"/>
        <end position="176"/>
    </location>
</feature>
<dbReference type="InterPro" id="IPR045116">
    <property type="entry name" value="Clp1/Grc3"/>
</dbReference>
<feature type="compositionally biased region" description="Polar residues" evidence="10">
    <location>
        <begin position="59"/>
        <end position="82"/>
    </location>
</feature>
<dbReference type="CDD" id="cd01983">
    <property type="entry name" value="SIMIBI"/>
    <property type="match status" value="1"/>
</dbReference>
<dbReference type="GO" id="GO:0000448">
    <property type="term" value="P:cleavage in ITS2 between 5.8S rRNA and LSU-rRNA of tricistronic rRNA transcript (SSU-rRNA, 5.8S rRNA, LSU-rRNA)"/>
    <property type="evidence" value="ECO:0007669"/>
    <property type="project" value="TreeGrafter"/>
</dbReference>
<evidence type="ECO:0000256" key="7">
    <source>
        <dbReference type="ARBA" id="ARBA00022777"/>
    </source>
</evidence>
<dbReference type="SUPFAM" id="SSF52540">
    <property type="entry name" value="P-loop containing nucleoside triphosphate hydrolases"/>
    <property type="match status" value="1"/>
</dbReference>